<keyword evidence="10" id="KW-0325">Glycoprotein</keyword>
<evidence type="ECO:0000256" key="7">
    <source>
        <dbReference type="ARBA" id="ARBA00022840"/>
    </source>
</evidence>
<dbReference type="OrthoDB" id="6500128at2759"/>
<dbReference type="InterPro" id="IPR039421">
    <property type="entry name" value="Type_1_exporter"/>
</dbReference>
<feature type="compositionally biased region" description="Basic and acidic residues" evidence="11">
    <location>
        <begin position="29"/>
        <end position="42"/>
    </location>
</feature>
<feature type="compositionally biased region" description="Basic and acidic residues" evidence="11">
    <location>
        <begin position="1029"/>
        <end position="1039"/>
    </location>
</feature>
<feature type="domain" description="ABC transporter" evidence="13">
    <location>
        <begin position="1074"/>
        <end position="1322"/>
    </location>
</feature>
<feature type="transmembrane region" description="Helical" evidence="12">
    <location>
        <begin position="65"/>
        <end position="93"/>
    </location>
</feature>
<dbReference type="PROSITE" id="PS50929">
    <property type="entry name" value="ABC_TM1F"/>
    <property type="match status" value="2"/>
</dbReference>
<feature type="transmembrane region" description="Helical" evidence="12">
    <location>
        <begin position="181"/>
        <end position="201"/>
    </location>
</feature>
<dbReference type="PANTHER" id="PTHR43394">
    <property type="entry name" value="ATP-DEPENDENT PERMEASE MDL1, MITOCHONDRIAL"/>
    <property type="match status" value="1"/>
</dbReference>
<feature type="compositionally biased region" description="Acidic residues" evidence="11">
    <location>
        <begin position="1009"/>
        <end position="1028"/>
    </location>
</feature>
<keyword evidence="7" id="KW-0067">ATP-binding</keyword>
<sequence length="1329" mass="145468">MDPSDAAEAASCSVTSTVEAPDISSTTDQRNKTGSERDDVHGDEVTASNMRSFIRVFRYNDKTGWALNAVAFLAIVAAGTALPHMNFYFGGFVDEFNRFTTGKLSPDTFRDEILHYTLINAKISQIVLNITAIRAIKNLRVEFVRQLLRQEIAFFDAQSVSVASQITANGNLIYHGISEKLGLVLQSLSMLIAAFVVAFVVQWKLTLITVAVMPMNTIIMLICICFDTKYEGQMFAIYNTSGSLAEEALSTIRTAHAFWAFPKLVARFEEILANARRVGDKKSFVYAVLFPVEWFSITVGYALAFWQGMQMYSRGEIKEPGTVVTVISAVIVATQALTQIAPQVVAISKAMAAAQEFFSTIDRVSGTDSLSNEGTIIKDFQGSIRLEGVSFSYPSRPNTPVLQNLSLDFPPSQITAIVGASGCGKSTIFGLLERWYAYSSGIITLDGHPLESVNLRWLRTNTRIIQQEPTLLSGSIYQNIADGLASSDAAKLSDEEKSHLVVEACKAALIHEFVSQLPKGYKTWIGERGASLSGGQKQRLVIARTIISNPRVLLLDEATSALDPSAEKTVQAALNNVAKGRTVIIVAHRLSTVQDSHNIIVLGKGGRVLEQGTHSSLVNLGGAYASLVRAQDLGEKILSSAEEKDCPAPGEKVDDCFAVVESDSRQVLETRDGKGKGEAVTLVHHGLFKGLFLIMNEQRTLWWHASACFLSCTAGGLMSSGISVLAAKSLEAYERVDVEQANFFALGFFIIALCSLVVYAIVGWCSNVIAQTIIQFYRRDILDNTLRQDMTFFDNPENSTGALVSRLATEPLSLQELLSINVALIVICIVNVLCSCIIAIVYGWKLGLVLSFGALPILIGAGYLRIRLETKFEQDTAERFATSSAIAAEAAMSIRTICSLALEETVIERYSQSLDGIVRDSIGNLGVKMFFYALSQSVSLLIMGLGFWYGGRLVSTGEYTLSQFYMVYLAIVFSGQAAAALFQHTTSISKATTAINYVFGLRQTRTLVDNDDDDDDDNDDDDEDDDEQIDHGHEHDNDHNTNVNAVAMDTQLSSPLEDVENLCLEKGPANGLEAGLDQIHFAYPLRPKQKVLRGINMSIKPGKMTALVGASGCGKSTLIDLLERFYDPLSGTVWLKNDRRHRHDIKTIHRRRLRRDMALVQQEPILYQGSIQDNISLGIEYSSTKSTDPSEAEIKAACQSANIWDFIVSLPDGLRTPCGSQGFALSGGQRQRIALARALIRQPRLLLLDEATSALDTASERVVKAALDQAAEGRTTVAVAHRLSTIRDAHTIFVFVRGAIVEAGSHEELLQRRGVYHDMVLAQSLDREA</sequence>
<evidence type="ECO:0000256" key="3">
    <source>
        <dbReference type="ARBA" id="ARBA00022448"/>
    </source>
</evidence>
<name>A0A9P7SKB6_9HYPO</name>
<evidence type="ECO:0000256" key="5">
    <source>
        <dbReference type="ARBA" id="ARBA00022737"/>
    </source>
</evidence>
<comment type="caution">
    <text evidence="15">The sequence shown here is derived from an EMBL/GenBank/DDBJ whole genome shotgun (WGS) entry which is preliminary data.</text>
</comment>
<dbReference type="InterPro" id="IPR011527">
    <property type="entry name" value="ABC1_TM_dom"/>
</dbReference>
<evidence type="ECO:0000256" key="9">
    <source>
        <dbReference type="ARBA" id="ARBA00023136"/>
    </source>
</evidence>
<feature type="region of interest" description="Disordered" evidence="11">
    <location>
        <begin position="1"/>
        <end position="42"/>
    </location>
</feature>
<gene>
    <name evidence="15" type="ORF">E4U60_007289</name>
</gene>
<evidence type="ECO:0000256" key="8">
    <source>
        <dbReference type="ARBA" id="ARBA00022989"/>
    </source>
</evidence>
<feature type="transmembrane region" description="Helical" evidence="12">
    <location>
        <begin position="929"/>
        <end position="950"/>
    </location>
</feature>
<dbReference type="GO" id="GO:0005524">
    <property type="term" value="F:ATP binding"/>
    <property type="evidence" value="ECO:0007669"/>
    <property type="project" value="UniProtKB-KW"/>
</dbReference>
<evidence type="ECO:0000259" key="13">
    <source>
        <dbReference type="PROSITE" id="PS50893"/>
    </source>
</evidence>
<keyword evidence="9 12" id="KW-0472">Membrane</keyword>
<dbReference type="PANTHER" id="PTHR43394:SF1">
    <property type="entry name" value="ATP-BINDING CASSETTE SUB-FAMILY B MEMBER 10, MITOCHONDRIAL"/>
    <property type="match status" value="1"/>
</dbReference>
<feature type="domain" description="ABC transmembrane type-1" evidence="14">
    <location>
        <begin position="707"/>
        <end position="990"/>
    </location>
</feature>
<dbReference type="GO" id="GO:0090374">
    <property type="term" value="P:oligopeptide export from mitochondrion"/>
    <property type="evidence" value="ECO:0007669"/>
    <property type="project" value="TreeGrafter"/>
</dbReference>
<evidence type="ECO:0000256" key="12">
    <source>
        <dbReference type="SAM" id="Phobius"/>
    </source>
</evidence>
<dbReference type="InterPro" id="IPR003439">
    <property type="entry name" value="ABC_transporter-like_ATP-bd"/>
</dbReference>
<dbReference type="Pfam" id="PF00664">
    <property type="entry name" value="ABC_membrane"/>
    <property type="match status" value="2"/>
</dbReference>
<accession>A0A9P7SKB6</accession>
<feature type="transmembrane region" description="Helical" evidence="12">
    <location>
        <begin position="701"/>
        <end position="723"/>
    </location>
</feature>
<dbReference type="Pfam" id="PF00005">
    <property type="entry name" value="ABC_tran"/>
    <property type="match status" value="2"/>
</dbReference>
<dbReference type="InterPro" id="IPR017871">
    <property type="entry name" value="ABC_transporter-like_CS"/>
</dbReference>
<comment type="subcellular location">
    <subcellularLocation>
        <location evidence="1">Membrane</location>
        <topology evidence="1">Multi-pass membrane protein</topology>
    </subcellularLocation>
</comment>
<dbReference type="PROSITE" id="PS50893">
    <property type="entry name" value="ABC_TRANSPORTER_2"/>
    <property type="match status" value="2"/>
</dbReference>
<feature type="region of interest" description="Disordered" evidence="11">
    <location>
        <begin position="1008"/>
        <end position="1042"/>
    </location>
</feature>
<dbReference type="Proteomes" id="UP000706124">
    <property type="component" value="Unassembled WGS sequence"/>
</dbReference>
<comment type="similarity">
    <text evidence="2">Belongs to the ABC transporter superfamily. ABCB family. Multidrug resistance exporter (TC 3.A.1.201) subfamily.</text>
</comment>
<evidence type="ECO:0000259" key="14">
    <source>
        <dbReference type="PROSITE" id="PS50929"/>
    </source>
</evidence>
<feature type="transmembrane region" description="Helical" evidence="12">
    <location>
        <begin position="207"/>
        <end position="226"/>
    </location>
</feature>
<evidence type="ECO:0000313" key="15">
    <source>
        <dbReference type="EMBL" id="KAG5949153.1"/>
    </source>
</evidence>
<feature type="domain" description="ABC transporter" evidence="13">
    <location>
        <begin position="384"/>
        <end position="630"/>
    </location>
</feature>
<dbReference type="SUPFAM" id="SSF52540">
    <property type="entry name" value="P-loop containing nucleoside triphosphate hydrolases"/>
    <property type="match status" value="2"/>
</dbReference>
<evidence type="ECO:0000256" key="10">
    <source>
        <dbReference type="ARBA" id="ARBA00023180"/>
    </source>
</evidence>
<feature type="transmembrane region" description="Helical" evidence="12">
    <location>
        <begin position="743"/>
        <end position="769"/>
    </location>
</feature>
<dbReference type="Gene3D" id="3.40.50.300">
    <property type="entry name" value="P-loop containing nucleotide triphosphate hydrolases"/>
    <property type="match status" value="2"/>
</dbReference>
<dbReference type="GO" id="GO:0015421">
    <property type="term" value="F:ABC-type oligopeptide transporter activity"/>
    <property type="evidence" value="ECO:0007669"/>
    <property type="project" value="TreeGrafter"/>
</dbReference>
<evidence type="ECO:0000313" key="16">
    <source>
        <dbReference type="Proteomes" id="UP000706124"/>
    </source>
</evidence>
<keyword evidence="16" id="KW-1185">Reference proteome</keyword>
<dbReference type="CDD" id="cd18577">
    <property type="entry name" value="ABC_6TM_Pgp_ABCB1_D1_like"/>
    <property type="match status" value="1"/>
</dbReference>
<feature type="transmembrane region" description="Helical" evidence="12">
    <location>
        <begin position="962"/>
        <end position="982"/>
    </location>
</feature>
<dbReference type="SMART" id="SM00382">
    <property type="entry name" value="AAA"/>
    <property type="match status" value="2"/>
</dbReference>
<feature type="compositionally biased region" description="Polar residues" evidence="11">
    <location>
        <begin position="12"/>
        <end position="28"/>
    </location>
</feature>
<feature type="domain" description="ABC transmembrane type-1" evidence="14">
    <location>
        <begin position="123"/>
        <end position="349"/>
    </location>
</feature>
<dbReference type="InterPro" id="IPR027417">
    <property type="entry name" value="P-loop_NTPase"/>
</dbReference>
<feature type="transmembrane region" description="Helical" evidence="12">
    <location>
        <begin position="113"/>
        <end position="136"/>
    </location>
</feature>
<dbReference type="Gene3D" id="1.20.1560.10">
    <property type="entry name" value="ABC transporter type 1, transmembrane domain"/>
    <property type="match status" value="1"/>
</dbReference>
<keyword evidence="3" id="KW-0813">Transport</keyword>
<evidence type="ECO:0000256" key="11">
    <source>
        <dbReference type="SAM" id="MobiDB-lite"/>
    </source>
</evidence>
<dbReference type="FunFam" id="3.40.50.300:FF:000240">
    <property type="entry name" value="ABC transporter B family member 20"/>
    <property type="match status" value="1"/>
</dbReference>
<evidence type="ECO:0000256" key="2">
    <source>
        <dbReference type="ARBA" id="ARBA00007577"/>
    </source>
</evidence>
<reference evidence="15 16" key="1">
    <citation type="journal article" date="2020" name="bioRxiv">
        <title>Whole genome comparisons of ergot fungi reveals the divergence and evolution of species within the genus Claviceps are the result of varying mechanisms driving genome evolution and host range expansion.</title>
        <authorList>
            <person name="Wyka S.A."/>
            <person name="Mondo S.J."/>
            <person name="Liu M."/>
            <person name="Dettman J."/>
            <person name="Nalam V."/>
            <person name="Broders K.D."/>
        </authorList>
    </citation>
    <scope>NUCLEOTIDE SEQUENCE [LARGE SCALE GENOMIC DNA]</scope>
    <source>
        <strain evidence="15 16">CCC 1485</strain>
    </source>
</reference>
<proteinExistence type="inferred from homology"/>
<dbReference type="GO" id="GO:0005743">
    <property type="term" value="C:mitochondrial inner membrane"/>
    <property type="evidence" value="ECO:0007669"/>
    <property type="project" value="TreeGrafter"/>
</dbReference>
<evidence type="ECO:0000256" key="6">
    <source>
        <dbReference type="ARBA" id="ARBA00022741"/>
    </source>
</evidence>
<dbReference type="GO" id="GO:0016887">
    <property type="term" value="F:ATP hydrolysis activity"/>
    <property type="evidence" value="ECO:0007669"/>
    <property type="project" value="InterPro"/>
</dbReference>
<dbReference type="EMBL" id="SRPO01000008">
    <property type="protein sequence ID" value="KAG5949153.1"/>
    <property type="molecule type" value="Genomic_DNA"/>
</dbReference>
<keyword evidence="5" id="KW-0677">Repeat</keyword>
<keyword evidence="8 12" id="KW-1133">Transmembrane helix</keyword>
<dbReference type="PROSITE" id="PS00211">
    <property type="entry name" value="ABC_TRANSPORTER_1"/>
    <property type="match status" value="2"/>
</dbReference>
<dbReference type="CDD" id="cd18578">
    <property type="entry name" value="ABC_6TM_Pgp_ABCB1_D2_like"/>
    <property type="match status" value="1"/>
</dbReference>
<keyword evidence="6" id="KW-0547">Nucleotide-binding</keyword>
<dbReference type="InterPro" id="IPR036640">
    <property type="entry name" value="ABC1_TM_sf"/>
</dbReference>
<dbReference type="FunFam" id="3.40.50.300:FF:000913">
    <property type="entry name" value="ABC multidrug transporter SitT"/>
    <property type="match status" value="1"/>
</dbReference>
<organism evidence="15 16">
    <name type="scientific">Claviceps pazoutovae</name>
    <dbReference type="NCBI Taxonomy" id="1649127"/>
    <lineage>
        <taxon>Eukaryota</taxon>
        <taxon>Fungi</taxon>
        <taxon>Dikarya</taxon>
        <taxon>Ascomycota</taxon>
        <taxon>Pezizomycotina</taxon>
        <taxon>Sordariomycetes</taxon>
        <taxon>Hypocreomycetidae</taxon>
        <taxon>Hypocreales</taxon>
        <taxon>Clavicipitaceae</taxon>
        <taxon>Claviceps</taxon>
    </lineage>
</organism>
<feature type="transmembrane region" description="Helical" evidence="12">
    <location>
        <begin position="848"/>
        <end position="866"/>
    </location>
</feature>
<feature type="transmembrane region" description="Helical" evidence="12">
    <location>
        <begin position="822"/>
        <end position="842"/>
    </location>
</feature>
<evidence type="ECO:0000256" key="1">
    <source>
        <dbReference type="ARBA" id="ARBA00004141"/>
    </source>
</evidence>
<keyword evidence="4 12" id="KW-0812">Transmembrane</keyword>
<protein>
    <submittedName>
        <fullName evidence="15">Uncharacterized protein</fullName>
    </submittedName>
</protein>
<dbReference type="InterPro" id="IPR003593">
    <property type="entry name" value="AAA+_ATPase"/>
</dbReference>
<dbReference type="SUPFAM" id="SSF90123">
    <property type="entry name" value="ABC transporter transmembrane region"/>
    <property type="match status" value="2"/>
</dbReference>
<feature type="transmembrane region" description="Helical" evidence="12">
    <location>
        <begin position="284"/>
        <end position="303"/>
    </location>
</feature>
<evidence type="ECO:0000256" key="4">
    <source>
        <dbReference type="ARBA" id="ARBA00022692"/>
    </source>
</evidence>